<protein>
    <recommendedName>
        <fullName evidence="3">UPAR/Ly6 domain-containing protein</fullName>
    </recommendedName>
</protein>
<evidence type="ECO:0008006" key="3">
    <source>
        <dbReference type="Google" id="ProtNLM"/>
    </source>
</evidence>
<dbReference type="Ensembl" id="ENSMMDT00005011122.1">
    <property type="protein sequence ID" value="ENSMMDP00005010793.1"/>
    <property type="gene ID" value="ENSMMDG00005005830.1"/>
</dbReference>
<keyword evidence="2" id="KW-1185">Reference proteome</keyword>
<evidence type="ECO:0000313" key="1">
    <source>
        <dbReference type="Ensembl" id="ENSMMDP00005010793.1"/>
    </source>
</evidence>
<dbReference type="GeneTree" id="ENSGT00940000177553"/>
<reference evidence="1" key="3">
    <citation type="submission" date="2025-09" db="UniProtKB">
        <authorList>
            <consortium name="Ensembl"/>
        </authorList>
    </citation>
    <scope>IDENTIFICATION</scope>
</reference>
<dbReference type="Proteomes" id="UP000472263">
    <property type="component" value="Chromosome 11"/>
</dbReference>
<organism evidence="1 2">
    <name type="scientific">Myripristis murdjan</name>
    <name type="common">pinecone soldierfish</name>
    <dbReference type="NCBI Taxonomy" id="586833"/>
    <lineage>
        <taxon>Eukaryota</taxon>
        <taxon>Metazoa</taxon>
        <taxon>Chordata</taxon>
        <taxon>Craniata</taxon>
        <taxon>Vertebrata</taxon>
        <taxon>Euteleostomi</taxon>
        <taxon>Actinopterygii</taxon>
        <taxon>Neopterygii</taxon>
        <taxon>Teleostei</taxon>
        <taxon>Neoteleostei</taxon>
        <taxon>Acanthomorphata</taxon>
        <taxon>Holocentriformes</taxon>
        <taxon>Holocentridae</taxon>
        <taxon>Myripristis</taxon>
    </lineage>
</organism>
<reference evidence="1" key="2">
    <citation type="submission" date="2025-08" db="UniProtKB">
        <authorList>
            <consortium name="Ensembl"/>
        </authorList>
    </citation>
    <scope>IDENTIFICATION</scope>
</reference>
<reference evidence="1" key="1">
    <citation type="submission" date="2019-06" db="EMBL/GenBank/DDBJ databases">
        <authorList>
            <consortium name="Wellcome Sanger Institute Data Sharing"/>
        </authorList>
    </citation>
    <scope>NUCLEOTIDE SEQUENCE [LARGE SCALE GENOMIC DNA]</scope>
</reference>
<proteinExistence type="predicted"/>
<sequence length="110" mass="11854">ETCLCVSCLYVCFCSISSVRRFVTSLLLKRCHFNKVTSFNVSGLLSLQTRGCLDTTSCNKTQTGTLLTAGYTVTKTCCSTDRCNGATSIQLPLTAAVGAALLAMWSTWAY</sequence>
<accession>A0A667X9X4</accession>
<name>A0A667X9X4_9TELE</name>
<dbReference type="AlphaFoldDB" id="A0A667X9X4"/>
<dbReference type="InParanoid" id="A0A667X9X4"/>
<evidence type="ECO:0000313" key="2">
    <source>
        <dbReference type="Proteomes" id="UP000472263"/>
    </source>
</evidence>